<dbReference type="RefSeq" id="WP_014970342.1">
    <property type="nucleotide sequence ID" value="NZ_JASBQV010000037.1"/>
</dbReference>
<dbReference type="SUPFAM" id="SSF56317">
    <property type="entry name" value="Carbon-nitrogen hydrolase"/>
    <property type="match status" value="1"/>
</dbReference>
<reference evidence="1 2" key="1">
    <citation type="submission" date="2023-04" db="EMBL/GenBank/DDBJ databases">
        <title>Antarctic isolates genomes.</title>
        <authorList>
            <person name="Dimov S.G."/>
        </authorList>
    </citation>
    <scope>NUCLEOTIDE SEQUENCE [LARGE SCALE GENOMIC DNA]</scope>
    <source>
        <strain evidence="1 2">AL19</strain>
    </source>
</reference>
<sequence length="220" mass="24164">MKILIGQPKQETQLEQLRREIAAHADIDLLLYPEGYCRDTDLETLCQLAEQYATIIVTGYRNADRLDQALIINAAGDIVLDRAKTPEAGPLYTPSTAIIAGQAAGYLLCREIFLGLDGLKHDTVDIIFNPIGVGMFSEEQYADWSGEAQKISRQQSALFIGTSHADGSYRNCGFSIPTAFAFDATGEAIFLSKDDPRTRILDTVTHTVEFVDASSVEQTI</sequence>
<gene>
    <name evidence="1" type="ORF">QK289_15190</name>
</gene>
<comment type="caution">
    <text evidence="1">The sequence shown here is derived from an EMBL/GenBank/DDBJ whole genome shotgun (WGS) entry which is preliminary data.</text>
</comment>
<dbReference type="Proteomes" id="UP001243286">
    <property type="component" value="Unassembled WGS sequence"/>
</dbReference>
<evidence type="ECO:0000313" key="2">
    <source>
        <dbReference type="Proteomes" id="UP001243286"/>
    </source>
</evidence>
<organism evidence="1 2">
    <name type="scientific">Exiguobacterium antarcticum</name>
    <dbReference type="NCBI Taxonomy" id="132920"/>
    <lineage>
        <taxon>Bacteria</taxon>
        <taxon>Bacillati</taxon>
        <taxon>Bacillota</taxon>
        <taxon>Bacilli</taxon>
        <taxon>Bacillales</taxon>
        <taxon>Bacillales Family XII. Incertae Sedis</taxon>
        <taxon>Exiguobacterium</taxon>
    </lineage>
</organism>
<keyword evidence="2" id="KW-1185">Reference proteome</keyword>
<proteinExistence type="predicted"/>
<protein>
    <recommendedName>
        <fullName evidence="3">CN hydrolase domain-containing protein</fullName>
    </recommendedName>
</protein>
<accession>A0ABT6R6C4</accession>
<dbReference type="EMBL" id="JASBQV010000037">
    <property type="protein sequence ID" value="MDI3236358.1"/>
    <property type="molecule type" value="Genomic_DNA"/>
</dbReference>
<dbReference type="InterPro" id="IPR036526">
    <property type="entry name" value="C-N_Hydrolase_sf"/>
</dbReference>
<name>A0ABT6R6C4_9BACL</name>
<evidence type="ECO:0008006" key="3">
    <source>
        <dbReference type="Google" id="ProtNLM"/>
    </source>
</evidence>
<evidence type="ECO:0000313" key="1">
    <source>
        <dbReference type="EMBL" id="MDI3236358.1"/>
    </source>
</evidence>